<sequence>MMNLCIRFLLATVLFSAVANANDLPAVIVDSVQQTKARPDIEIAGRISAVQRVEIIPRVSGILEQRHFVEGTRVEQGAALFSIEKVAYDIQLKQAKAALLSAQATQKQASAELSRQRTLRKTGATSKAQLESAEASFDQAKAQVLQAQAQLQQAELNLSYTDIVSPISGTISRAMINSGNLVAANTSQLATVVQTDPVYVDLSVSDKILLQARRQSPSLEEADMVPYLILADGQPYSYAGEFDFLAPEVNTETDSVAIRAQFPNPEGLLLPGEFVRVTLEPRDATDVITVSQAAVQRDRDGFFVLVVNDQQTVEQRRVALGEQMDADWIVISGLTAGERVIVQGLQKVRNGQTVNAVEQ</sequence>
<dbReference type="Pfam" id="PF25876">
    <property type="entry name" value="HH_MFP_RND"/>
    <property type="match status" value="1"/>
</dbReference>
<dbReference type="GO" id="GO:0046677">
    <property type="term" value="P:response to antibiotic"/>
    <property type="evidence" value="ECO:0007669"/>
    <property type="project" value="TreeGrafter"/>
</dbReference>
<proteinExistence type="inferred from homology"/>
<dbReference type="PANTHER" id="PTHR30158">
    <property type="entry name" value="ACRA/E-RELATED COMPONENT OF DRUG EFFLUX TRANSPORTER"/>
    <property type="match status" value="1"/>
</dbReference>
<dbReference type="GO" id="GO:0022857">
    <property type="term" value="F:transmembrane transporter activity"/>
    <property type="evidence" value="ECO:0007669"/>
    <property type="project" value="InterPro"/>
</dbReference>
<comment type="similarity">
    <text evidence="2">Belongs to the membrane fusion protein (MFP) (TC 8.A.1) family.</text>
</comment>
<dbReference type="Proteomes" id="UP000202440">
    <property type="component" value="Chromosome"/>
</dbReference>
<dbReference type="InterPro" id="IPR006143">
    <property type="entry name" value="RND_pump_MFP"/>
</dbReference>
<evidence type="ECO:0000259" key="7">
    <source>
        <dbReference type="Pfam" id="PF25944"/>
    </source>
</evidence>
<keyword evidence="4" id="KW-0732">Signal</keyword>
<dbReference type="Gene3D" id="1.10.287.470">
    <property type="entry name" value="Helix hairpin bin"/>
    <property type="match status" value="1"/>
</dbReference>
<keyword evidence="3" id="KW-0175">Coiled coil</keyword>
<protein>
    <submittedName>
        <fullName evidence="9">Efflux transporter periplasmic adaptor subunit</fullName>
    </submittedName>
</protein>
<dbReference type="OrthoDB" id="9800613at2"/>
<dbReference type="PANTHER" id="PTHR30158:SF3">
    <property type="entry name" value="MULTIDRUG EFFLUX PUMP SUBUNIT ACRA-RELATED"/>
    <property type="match status" value="1"/>
</dbReference>
<evidence type="ECO:0000259" key="6">
    <source>
        <dbReference type="Pfam" id="PF25917"/>
    </source>
</evidence>
<dbReference type="GO" id="GO:0005886">
    <property type="term" value="C:plasma membrane"/>
    <property type="evidence" value="ECO:0007669"/>
    <property type="project" value="UniProtKB-SubCell"/>
</dbReference>
<dbReference type="Gene3D" id="2.40.50.100">
    <property type="match status" value="1"/>
</dbReference>
<dbReference type="GO" id="GO:0015721">
    <property type="term" value="P:bile acid and bile salt transport"/>
    <property type="evidence" value="ECO:0007669"/>
    <property type="project" value="TreeGrafter"/>
</dbReference>
<keyword evidence="10" id="KW-1185">Reference proteome</keyword>
<dbReference type="Gene3D" id="2.40.30.170">
    <property type="match status" value="1"/>
</dbReference>
<evidence type="ECO:0000256" key="4">
    <source>
        <dbReference type="SAM" id="SignalP"/>
    </source>
</evidence>
<comment type="subcellular location">
    <subcellularLocation>
        <location evidence="1">Cell inner membrane</location>
        <topology evidence="1">Lipid-anchor</topology>
    </subcellularLocation>
</comment>
<dbReference type="NCBIfam" id="TIGR01730">
    <property type="entry name" value="RND_mfp"/>
    <property type="match status" value="1"/>
</dbReference>
<feature type="domain" description="Multidrug resistance protein MdtA-like barrel-sandwich hybrid" evidence="6">
    <location>
        <begin position="52"/>
        <end position="193"/>
    </location>
</feature>
<gene>
    <name evidence="9" type="ORF">CHH28_01540</name>
</gene>
<dbReference type="InterPro" id="IPR058625">
    <property type="entry name" value="MdtA-like_BSH"/>
</dbReference>
<dbReference type="InterPro" id="IPR058626">
    <property type="entry name" value="MdtA-like_b-barrel"/>
</dbReference>
<evidence type="ECO:0000313" key="9">
    <source>
        <dbReference type="EMBL" id="ASP37440.1"/>
    </source>
</evidence>
<evidence type="ECO:0000256" key="1">
    <source>
        <dbReference type="ARBA" id="ARBA00004519"/>
    </source>
</evidence>
<dbReference type="KEGG" id="bsan:CHH28_01540"/>
<dbReference type="EMBL" id="CP022530">
    <property type="protein sequence ID" value="ASP37440.1"/>
    <property type="molecule type" value="Genomic_DNA"/>
</dbReference>
<dbReference type="Pfam" id="PF25944">
    <property type="entry name" value="Beta-barrel_RND"/>
    <property type="match status" value="1"/>
</dbReference>
<dbReference type="RefSeq" id="WP_094058658.1">
    <property type="nucleotide sequence ID" value="NZ_CP022530.1"/>
</dbReference>
<evidence type="ECO:0000313" key="10">
    <source>
        <dbReference type="Proteomes" id="UP000202440"/>
    </source>
</evidence>
<evidence type="ECO:0000259" key="5">
    <source>
        <dbReference type="Pfam" id="PF25876"/>
    </source>
</evidence>
<feature type="signal peptide" evidence="4">
    <location>
        <begin position="1"/>
        <end position="21"/>
    </location>
</feature>
<dbReference type="SUPFAM" id="SSF111369">
    <property type="entry name" value="HlyD-like secretion proteins"/>
    <property type="match status" value="1"/>
</dbReference>
<dbReference type="Pfam" id="PF25967">
    <property type="entry name" value="RND-MFP_C"/>
    <property type="match status" value="1"/>
</dbReference>
<dbReference type="InterPro" id="IPR058627">
    <property type="entry name" value="MdtA-like_C"/>
</dbReference>
<feature type="domain" description="Multidrug resistance protein MdtA-like alpha-helical hairpin" evidence="5">
    <location>
        <begin position="91"/>
        <end position="161"/>
    </location>
</feature>
<feature type="domain" description="Multidrug resistance protein MdtA-like C-terminal permuted SH3" evidence="8">
    <location>
        <begin position="286"/>
        <end position="347"/>
    </location>
</feature>
<feature type="chain" id="PRO_5012827054" evidence="4">
    <location>
        <begin position="22"/>
        <end position="359"/>
    </location>
</feature>
<organism evidence="9 10">
    <name type="scientific">Bacterioplanes sanyensis</name>
    <dbReference type="NCBI Taxonomy" id="1249553"/>
    <lineage>
        <taxon>Bacteria</taxon>
        <taxon>Pseudomonadati</taxon>
        <taxon>Pseudomonadota</taxon>
        <taxon>Gammaproteobacteria</taxon>
        <taxon>Oceanospirillales</taxon>
        <taxon>Oceanospirillaceae</taxon>
        <taxon>Bacterioplanes</taxon>
    </lineage>
</organism>
<reference evidence="9 10" key="1">
    <citation type="submission" date="2017-07" db="EMBL/GenBank/DDBJ databases">
        <title>Annotated genome sequence of Bacterioplanes sanyensis isolated from Red Sea.</title>
        <authorList>
            <person name="Rehman Z.U."/>
        </authorList>
    </citation>
    <scope>NUCLEOTIDE SEQUENCE [LARGE SCALE GENOMIC DNA]</scope>
    <source>
        <strain evidence="9 10">NV9</strain>
    </source>
</reference>
<accession>A0A222FFA3</accession>
<dbReference type="FunFam" id="2.40.420.20:FF:000001">
    <property type="entry name" value="Efflux RND transporter periplasmic adaptor subunit"/>
    <property type="match status" value="1"/>
</dbReference>
<dbReference type="InterPro" id="IPR058624">
    <property type="entry name" value="MdtA-like_HH"/>
</dbReference>
<feature type="coiled-coil region" evidence="3">
    <location>
        <begin position="92"/>
        <end position="157"/>
    </location>
</feature>
<feature type="domain" description="Multidrug resistance protein MdtA-like beta-barrel" evidence="7">
    <location>
        <begin position="197"/>
        <end position="280"/>
    </location>
</feature>
<evidence type="ECO:0000256" key="2">
    <source>
        <dbReference type="ARBA" id="ARBA00009477"/>
    </source>
</evidence>
<dbReference type="Gene3D" id="2.40.420.20">
    <property type="match status" value="1"/>
</dbReference>
<evidence type="ECO:0000259" key="8">
    <source>
        <dbReference type="Pfam" id="PF25967"/>
    </source>
</evidence>
<dbReference type="AlphaFoldDB" id="A0A222FFA3"/>
<name>A0A222FFA3_9GAMM</name>
<evidence type="ECO:0000256" key="3">
    <source>
        <dbReference type="SAM" id="Coils"/>
    </source>
</evidence>
<dbReference type="Pfam" id="PF25917">
    <property type="entry name" value="BSH_RND"/>
    <property type="match status" value="1"/>
</dbReference>